<sequence>MKVFNFQLHSVEKIIEFNRTCESIFAHQKILEEEINKLSNLLERKKRMIDLKIFEEKWDWQLNS</sequence>
<gene>
    <name evidence="1" type="ordered locus">WEN_02415</name>
</gene>
<reference evidence="1 2" key="1">
    <citation type="journal article" date="2012" name="J. Bacteriol.">
        <title>Complete genome sequence of Mycoplasma wenyonii strain Massachusetts.</title>
        <authorList>
            <person name="Dos Santos A.P."/>
            <person name="Guimaraes A.M."/>
            <person name="do Nascimento N.C."/>
            <person name="Sanmiguel P.J."/>
            <person name="Messick J.B."/>
        </authorList>
    </citation>
    <scope>NUCLEOTIDE SEQUENCE [LARGE SCALE GENOMIC DNA]</scope>
    <source>
        <strain evidence="1 2">Massachusetts</strain>
    </source>
</reference>
<name>I6ZJA9_MYCWM</name>
<dbReference type="Proteomes" id="UP000009005">
    <property type="component" value="Chromosome"/>
</dbReference>
<dbReference type="PATRIC" id="fig|1197325.3.peg.519"/>
<evidence type="ECO:0000313" key="1">
    <source>
        <dbReference type="EMBL" id="AFN65270.1"/>
    </source>
</evidence>
<dbReference type="KEGG" id="mwe:WEN_02415"/>
<accession>I6ZJA9</accession>
<evidence type="ECO:0000313" key="2">
    <source>
        <dbReference type="Proteomes" id="UP000009005"/>
    </source>
</evidence>
<keyword evidence="2" id="KW-1185">Reference proteome</keyword>
<protein>
    <submittedName>
        <fullName evidence="1">Uncharacterized protein</fullName>
    </submittedName>
</protein>
<dbReference type="HOGENOM" id="CLU_2863083_0_0_14"/>
<dbReference type="EMBL" id="CP003703">
    <property type="protein sequence ID" value="AFN65270.1"/>
    <property type="molecule type" value="Genomic_DNA"/>
</dbReference>
<proteinExistence type="predicted"/>
<dbReference type="AlphaFoldDB" id="I6ZJA9"/>
<organism evidence="1 2">
    <name type="scientific">Mycoplasma wenyonii (strain Massachusetts)</name>
    <name type="common">Eperythrozoon wenyonii</name>
    <dbReference type="NCBI Taxonomy" id="1197325"/>
    <lineage>
        <taxon>Bacteria</taxon>
        <taxon>Bacillati</taxon>
        <taxon>Mycoplasmatota</taxon>
        <taxon>Mollicutes</taxon>
        <taxon>Mycoplasmataceae</taxon>
        <taxon>Mycoplasma</taxon>
    </lineage>
</organism>